<name>Q2Z024_9CHLR</name>
<sequence length="638" mass="68759">MTELLCPICGKPTPEDRDTCSHCQAPLEGKVPPTPVNGEKLPDWLLDLQASETTIPDEPSPTEDAESLETELPDWLSEAILSEEDAATPEKPAEPAAREEAPAWLDNLLSAAHKPEPPAEVVPDWLAEAAAAGTPDAFLQEEISPPDEQATPPQEPVRLPEEPVASKEGGETPIGEEELPDWLIRLQGESTEKPTASVPAFIFDEETSEEETPAEEDRPLSTLPDWVSQITAEKPEEQDIEPESGLAPAELPGWLEAMRPLESAPPTAPLEDLTTAETVASGPLIGLRGVLSAEPDVIRARKPTAHALKLRVTDDQRARLALLEELLAGEQRLKPLPHLPTAAPQYLFRIVIAFALLLPILWVVINQSNIARLPEGEAQPAVMQFDTAIRRLNEGDPVLIAVDYEAGFTGEMDLVANVLLSRLVEQGAYLVLASTNTAGPALSQRLLTSLDDTLGSHYADAANLGYLPGGALGLAGLLQSPRQLLPYTLDDSDPWVITPLSEVNILADFSMVIVIANDADTARIWIEQTSKDLQAGNVPLLLVVSAQAEPLVRPYAEGDAPQVKALLAGLPDSAAYENLATRYSPGRHEIWDAFSLILPIAALVIIIGSLGGAVITAIKEEQAQAKSKPKPRQKTERR</sequence>
<keyword evidence="2" id="KW-1133">Transmembrane helix</keyword>
<feature type="region of interest" description="Disordered" evidence="1">
    <location>
        <begin position="129"/>
        <end position="180"/>
    </location>
</feature>
<feature type="transmembrane region" description="Helical" evidence="2">
    <location>
        <begin position="596"/>
        <end position="618"/>
    </location>
</feature>
<feature type="compositionally biased region" description="Acidic residues" evidence="1">
    <location>
        <begin position="60"/>
        <end position="72"/>
    </location>
</feature>
<accession>Q2Z024</accession>
<proteinExistence type="predicted"/>
<feature type="compositionally biased region" description="Basic and acidic residues" evidence="1">
    <location>
        <begin position="158"/>
        <end position="170"/>
    </location>
</feature>
<dbReference type="EMBL" id="AJ937764">
    <property type="protein sequence ID" value="CAI78541.1"/>
    <property type="molecule type" value="Genomic_DNA"/>
</dbReference>
<protein>
    <submittedName>
        <fullName evidence="3">Uncharacterized protein</fullName>
    </submittedName>
</protein>
<reference evidence="3" key="1">
    <citation type="journal article" date="2005" name="Environ. Microbiol.">
        <title>Lateral gene transfer and phylogenetic assignment of environmental fosmid clones.</title>
        <authorList>
            <person name="Nesbo C.L."/>
            <person name="Boucher Y."/>
            <person name="Dlutek M."/>
            <person name="Doolittle F.W."/>
        </authorList>
    </citation>
    <scope>NUCLEOTIDE SEQUENCE</scope>
</reference>
<evidence type="ECO:0000313" key="3">
    <source>
        <dbReference type="EMBL" id="CAI78541.1"/>
    </source>
</evidence>
<feature type="region of interest" description="Disordered" evidence="1">
    <location>
        <begin position="49"/>
        <end position="102"/>
    </location>
</feature>
<evidence type="ECO:0000256" key="1">
    <source>
        <dbReference type="SAM" id="MobiDB-lite"/>
    </source>
</evidence>
<evidence type="ECO:0000256" key="2">
    <source>
        <dbReference type="SAM" id="Phobius"/>
    </source>
</evidence>
<dbReference type="AlphaFoldDB" id="Q2Z024"/>
<feature type="compositionally biased region" description="Basic and acidic residues" evidence="1">
    <location>
        <begin position="91"/>
        <end position="101"/>
    </location>
</feature>
<keyword evidence="2" id="KW-0472">Membrane</keyword>
<organism evidence="3">
    <name type="scientific">uncultured Chloroflexota bacterium</name>
    <dbReference type="NCBI Taxonomy" id="166587"/>
    <lineage>
        <taxon>Bacteria</taxon>
        <taxon>Bacillati</taxon>
        <taxon>Chloroflexota</taxon>
        <taxon>environmental samples</taxon>
    </lineage>
</organism>
<keyword evidence="2" id="KW-0812">Transmembrane</keyword>